<feature type="compositionally biased region" description="Polar residues" evidence="1">
    <location>
        <begin position="241"/>
        <end position="268"/>
    </location>
</feature>
<dbReference type="AlphaFoldDB" id="A0A6A6UUU3"/>
<evidence type="ECO:0000256" key="1">
    <source>
        <dbReference type="SAM" id="MobiDB-lite"/>
    </source>
</evidence>
<feature type="compositionally biased region" description="Polar residues" evidence="1">
    <location>
        <begin position="203"/>
        <end position="215"/>
    </location>
</feature>
<keyword evidence="3" id="KW-1185">Reference proteome</keyword>
<dbReference type="Proteomes" id="UP000799302">
    <property type="component" value="Unassembled WGS sequence"/>
</dbReference>
<evidence type="ECO:0000313" key="2">
    <source>
        <dbReference type="EMBL" id="KAF2674838.1"/>
    </source>
</evidence>
<sequence>MSWFQGTFAARRAEDITLQRMMYQYMQREGISPEAAQITASSVFSIDTIKANLSLANVSPSAVSQADLHDHVQALIEDLATGPNILHGCDRAAYLRITSHAIQPIARQLLEAVPPRVAQQLNRLGIHLQMGRLTVEETRNASRGMSESGRLAVGSSSGRSRYQEAEEEEEEEEEDPGQLTEQNLKAQRMIEWHKNEDRKKSNSGRNQTPSVASTTTRKKSMGLYDGSDVGKNRPPAAASGRTPSNSGRIPSNSGRTPSNSGRTPSNSGRAPAEGATRRSQGLYDGSDTGRKPYRGRSVERDVEGLGAVRPSDSISTASSSRGGTKSKPKVRFGGNQMGNIPE</sequence>
<evidence type="ECO:0000313" key="3">
    <source>
        <dbReference type="Proteomes" id="UP000799302"/>
    </source>
</evidence>
<gene>
    <name evidence="2" type="ORF">BT63DRAFT_408983</name>
</gene>
<feature type="compositionally biased region" description="Acidic residues" evidence="1">
    <location>
        <begin position="165"/>
        <end position="176"/>
    </location>
</feature>
<feature type="region of interest" description="Disordered" evidence="1">
    <location>
        <begin position="137"/>
        <end position="342"/>
    </location>
</feature>
<proteinExistence type="predicted"/>
<feature type="compositionally biased region" description="Basic and acidic residues" evidence="1">
    <location>
        <begin position="188"/>
        <end position="200"/>
    </location>
</feature>
<feature type="compositionally biased region" description="Polar residues" evidence="1">
    <location>
        <begin position="312"/>
        <end position="323"/>
    </location>
</feature>
<dbReference type="EMBL" id="MU004230">
    <property type="protein sequence ID" value="KAF2674838.1"/>
    <property type="molecule type" value="Genomic_DNA"/>
</dbReference>
<organism evidence="2 3">
    <name type="scientific">Microthyrium microscopicum</name>
    <dbReference type="NCBI Taxonomy" id="703497"/>
    <lineage>
        <taxon>Eukaryota</taxon>
        <taxon>Fungi</taxon>
        <taxon>Dikarya</taxon>
        <taxon>Ascomycota</taxon>
        <taxon>Pezizomycotina</taxon>
        <taxon>Dothideomycetes</taxon>
        <taxon>Dothideomycetes incertae sedis</taxon>
        <taxon>Microthyriales</taxon>
        <taxon>Microthyriaceae</taxon>
        <taxon>Microthyrium</taxon>
    </lineage>
</organism>
<reference evidence="2" key="1">
    <citation type="journal article" date="2020" name="Stud. Mycol.">
        <title>101 Dothideomycetes genomes: a test case for predicting lifestyles and emergence of pathogens.</title>
        <authorList>
            <person name="Haridas S."/>
            <person name="Albert R."/>
            <person name="Binder M."/>
            <person name="Bloem J."/>
            <person name="Labutti K."/>
            <person name="Salamov A."/>
            <person name="Andreopoulos B."/>
            <person name="Baker S."/>
            <person name="Barry K."/>
            <person name="Bills G."/>
            <person name="Bluhm B."/>
            <person name="Cannon C."/>
            <person name="Castanera R."/>
            <person name="Culley D."/>
            <person name="Daum C."/>
            <person name="Ezra D."/>
            <person name="Gonzalez J."/>
            <person name="Henrissat B."/>
            <person name="Kuo A."/>
            <person name="Liang C."/>
            <person name="Lipzen A."/>
            <person name="Lutzoni F."/>
            <person name="Magnuson J."/>
            <person name="Mondo S."/>
            <person name="Nolan M."/>
            <person name="Ohm R."/>
            <person name="Pangilinan J."/>
            <person name="Park H.-J."/>
            <person name="Ramirez L."/>
            <person name="Alfaro M."/>
            <person name="Sun H."/>
            <person name="Tritt A."/>
            <person name="Yoshinaga Y."/>
            <person name="Zwiers L.-H."/>
            <person name="Turgeon B."/>
            <person name="Goodwin S."/>
            <person name="Spatafora J."/>
            <person name="Crous P."/>
            <person name="Grigoriev I."/>
        </authorList>
    </citation>
    <scope>NUCLEOTIDE SEQUENCE</scope>
    <source>
        <strain evidence="2">CBS 115976</strain>
    </source>
</reference>
<name>A0A6A6UUU3_9PEZI</name>
<protein>
    <submittedName>
        <fullName evidence="2">Uncharacterized protein</fullName>
    </submittedName>
</protein>
<accession>A0A6A6UUU3</accession>